<dbReference type="InterPro" id="IPR044068">
    <property type="entry name" value="CB"/>
</dbReference>
<dbReference type="Pfam" id="PF00589">
    <property type="entry name" value="Phage_integrase"/>
    <property type="match status" value="1"/>
</dbReference>
<evidence type="ECO:0000313" key="9">
    <source>
        <dbReference type="Proteomes" id="UP000245880"/>
    </source>
</evidence>
<evidence type="ECO:0000256" key="4">
    <source>
        <dbReference type="ARBA" id="ARBA00023172"/>
    </source>
</evidence>
<comment type="caution">
    <text evidence="8">The sequence shown here is derived from an EMBL/GenBank/DDBJ whole genome shotgun (WGS) entry which is preliminary data.</text>
</comment>
<keyword evidence="3 5" id="KW-0238">DNA-binding</keyword>
<dbReference type="AlphaFoldDB" id="A0A316A795"/>
<dbReference type="EMBL" id="QGDT01000027">
    <property type="protein sequence ID" value="PWJ53088.1"/>
    <property type="molecule type" value="Genomic_DNA"/>
</dbReference>
<dbReference type="Proteomes" id="UP000245880">
    <property type="component" value="Unassembled WGS sequence"/>
</dbReference>
<dbReference type="InterPro" id="IPR002104">
    <property type="entry name" value="Integrase_catalytic"/>
</dbReference>
<sequence>MQPSTVSYYQELVTRFEQWMQSENLQSCQAGTRDILDFLGWLQNQKMSESTQRLMLTALRHYFNYLIANDPSCRRQAPLFNPASGLYLKNRKRTVPVTALPLDMLHRLYEEYPVTDLKTLRDKVTTGLLVYQGIAAQELTSITIKNLNLKEGRLQVPDGHRINGRVLKLEGSQILYLQRYIKQRGLSNPNDPLLPKIKFANNYYKQLAARLRKIAPELKNIPHIRQSVMQYWSGQYDIRLVQYMAGHKWVSSTQRYDMGSLETLKAEIDQLHPLNQFG</sequence>
<dbReference type="GO" id="GO:0006310">
    <property type="term" value="P:DNA recombination"/>
    <property type="evidence" value="ECO:0007669"/>
    <property type="project" value="UniProtKB-KW"/>
</dbReference>
<dbReference type="InterPro" id="IPR004107">
    <property type="entry name" value="Integrase_SAM-like_N"/>
</dbReference>
<dbReference type="PANTHER" id="PTHR30349:SF41">
    <property type="entry name" value="INTEGRASE_RECOMBINASE PROTEIN MJ0367-RELATED"/>
    <property type="match status" value="1"/>
</dbReference>
<gene>
    <name evidence="8" type="ORF">CLV98_1277</name>
</gene>
<proteinExistence type="inferred from homology"/>
<protein>
    <submittedName>
        <fullName evidence="8">Integrase/recombinase XerD</fullName>
    </submittedName>
</protein>
<comment type="similarity">
    <text evidence="1">Belongs to the 'phage' integrase family.</text>
</comment>
<keyword evidence="9" id="KW-1185">Reference proteome</keyword>
<dbReference type="Pfam" id="PF02899">
    <property type="entry name" value="Phage_int_SAM_1"/>
    <property type="match status" value="1"/>
</dbReference>
<keyword evidence="2" id="KW-0229">DNA integration</keyword>
<evidence type="ECO:0000256" key="3">
    <source>
        <dbReference type="ARBA" id="ARBA00023125"/>
    </source>
</evidence>
<dbReference type="Gene3D" id="1.10.443.10">
    <property type="entry name" value="Intergrase catalytic core"/>
    <property type="match status" value="1"/>
</dbReference>
<dbReference type="InterPro" id="IPR011010">
    <property type="entry name" value="DNA_brk_join_enz"/>
</dbReference>
<dbReference type="PANTHER" id="PTHR30349">
    <property type="entry name" value="PHAGE INTEGRASE-RELATED"/>
    <property type="match status" value="1"/>
</dbReference>
<dbReference type="PROSITE" id="PS51898">
    <property type="entry name" value="TYR_RECOMBINASE"/>
    <property type="match status" value="1"/>
</dbReference>
<evidence type="ECO:0000256" key="2">
    <source>
        <dbReference type="ARBA" id="ARBA00022908"/>
    </source>
</evidence>
<evidence type="ECO:0000259" key="6">
    <source>
        <dbReference type="PROSITE" id="PS51898"/>
    </source>
</evidence>
<dbReference type="SUPFAM" id="SSF56349">
    <property type="entry name" value="DNA breaking-rejoining enzymes"/>
    <property type="match status" value="1"/>
</dbReference>
<accession>A0A316A795</accession>
<reference evidence="8 9" key="1">
    <citation type="submission" date="2018-03" db="EMBL/GenBank/DDBJ databases">
        <title>Genomic Encyclopedia of Archaeal and Bacterial Type Strains, Phase II (KMG-II): from individual species to whole genera.</title>
        <authorList>
            <person name="Goeker M."/>
        </authorList>
    </citation>
    <scope>NUCLEOTIDE SEQUENCE [LARGE SCALE GENOMIC DNA]</scope>
    <source>
        <strain evidence="8 9">DSM 100346</strain>
    </source>
</reference>
<dbReference type="InterPro" id="IPR010998">
    <property type="entry name" value="Integrase_recombinase_N"/>
</dbReference>
<dbReference type="InterPro" id="IPR013762">
    <property type="entry name" value="Integrase-like_cat_sf"/>
</dbReference>
<dbReference type="GO" id="GO:0015074">
    <property type="term" value="P:DNA integration"/>
    <property type="evidence" value="ECO:0007669"/>
    <property type="project" value="UniProtKB-KW"/>
</dbReference>
<feature type="domain" description="Tyr recombinase" evidence="6">
    <location>
        <begin position="95"/>
        <end position="269"/>
    </location>
</feature>
<dbReference type="Gene3D" id="1.10.150.130">
    <property type="match status" value="1"/>
</dbReference>
<dbReference type="PROSITE" id="PS51900">
    <property type="entry name" value="CB"/>
    <property type="match status" value="1"/>
</dbReference>
<feature type="domain" description="Core-binding (CB)" evidence="7">
    <location>
        <begin position="1"/>
        <end position="67"/>
    </location>
</feature>
<keyword evidence="4" id="KW-0233">DNA recombination</keyword>
<dbReference type="CDD" id="cd00397">
    <property type="entry name" value="DNA_BRE_C"/>
    <property type="match status" value="1"/>
</dbReference>
<organism evidence="8 9">
    <name type="scientific">Dyadobacter jejuensis</name>
    <dbReference type="NCBI Taxonomy" id="1082580"/>
    <lineage>
        <taxon>Bacteria</taxon>
        <taxon>Pseudomonadati</taxon>
        <taxon>Bacteroidota</taxon>
        <taxon>Cytophagia</taxon>
        <taxon>Cytophagales</taxon>
        <taxon>Spirosomataceae</taxon>
        <taxon>Dyadobacter</taxon>
    </lineage>
</organism>
<evidence type="ECO:0000313" key="8">
    <source>
        <dbReference type="EMBL" id="PWJ53088.1"/>
    </source>
</evidence>
<dbReference type="InterPro" id="IPR050090">
    <property type="entry name" value="Tyrosine_recombinase_XerCD"/>
</dbReference>
<dbReference type="GO" id="GO:0003677">
    <property type="term" value="F:DNA binding"/>
    <property type="evidence" value="ECO:0007669"/>
    <property type="project" value="UniProtKB-UniRule"/>
</dbReference>
<evidence type="ECO:0000256" key="1">
    <source>
        <dbReference type="ARBA" id="ARBA00008857"/>
    </source>
</evidence>
<evidence type="ECO:0000256" key="5">
    <source>
        <dbReference type="PROSITE-ProRule" id="PRU01248"/>
    </source>
</evidence>
<name>A0A316A795_9BACT</name>
<evidence type="ECO:0000259" key="7">
    <source>
        <dbReference type="PROSITE" id="PS51900"/>
    </source>
</evidence>